<reference evidence="2 3" key="1">
    <citation type="journal article" date="2019" name="Nat. Ecol. Evol.">
        <title>Megaphylogeny resolves global patterns of mushroom evolution.</title>
        <authorList>
            <person name="Varga T."/>
            <person name="Krizsan K."/>
            <person name="Foldi C."/>
            <person name="Dima B."/>
            <person name="Sanchez-Garcia M."/>
            <person name="Sanchez-Ramirez S."/>
            <person name="Szollosi G.J."/>
            <person name="Szarkandi J.G."/>
            <person name="Papp V."/>
            <person name="Albert L."/>
            <person name="Andreopoulos W."/>
            <person name="Angelini C."/>
            <person name="Antonin V."/>
            <person name="Barry K.W."/>
            <person name="Bougher N.L."/>
            <person name="Buchanan P."/>
            <person name="Buyck B."/>
            <person name="Bense V."/>
            <person name="Catcheside P."/>
            <person name="Chovatia M."/>
            <person name="Cooper J."/>
            <person name="Damon W."/>
            <person name="Desjardin D."/>
            <person name="Finy P."/>
            <person name="Geml J."/>
            <person name="Haridas S."/>
            <person name="Hughes K."/>
            <person name="Justo A."/>
            <person name="Karasinski D."/>
            <person name="Kautmanova I."/>
            <person name="Kiss B."/>
            <person name="Kocsube S."/>
            <person name="Kotiranta H."/>
            <person name="LaButti K.M."/>
            <person name="Lechner B.E."/>
            <person name="Liimatainen K."/>
            <person name="Lipzen A."/>
            <person name="Lukacs Z."/>
            <person name="Mihaltcheva S."/>
            <person name="Morgado L.N."/>
            <person name="Niskanen T."/>
            <person name="Noordeloos M.E."/>
            <person name="Ohm R.A."/>
            <person name="Ortiz-Santana B."/>
            <person name="Ovrebo C."/>
            <person name="Racz N."/>
            <person name="Riley R."/>
            <person name="Savchenko A."/>
            <person name="Shiryaev A."/>
            <person name="Soop K."/>
            <person name="Spirin V."/>
            <person name="Szebenyi C."/>
            <person name="Tomsovsky M."/>
            <person name="Tulloss R.E."/>
            <person name="Uehling J."/>
            <person name="Grigoriev I.V."/>
            <person name="Vagvolgyi C."/>
            <person name="Papp T."/>
            <person name="Martin F.M."/>
            <person name="Miettinen O."/>
            <person name="Hibbett D.S."/>
            <person name="Nagy L.G."/>
        </authorList>
    </citation>
    <scope>NUCLEOTIDE SEQUENCE [LARGE SCALE GENOMIC DNA]</scope>
    <source>
        <strain evidence="2 3">CBS 962.96</strain>
    </source>
</reference>
<dbReference type="EMBL" id="ML179139">
    <property type="protein sequence ID" value="THU98286.1"/>
    <property type="molecule type" value="Genomic_DNA"/>
</dbReference>
<dbReference type="AlphaFoldDB" id="A0A4S8M7J1"/>
<accession>A0A4S8M7J1</accession>
<name>A0A4S8M7J1_DENBC</name>
<feature type="transmembrane region" description="Helical" evidence="1">
    <location>
        <begin position="48"/>
        <end position="71"/>
    </location>
</feature>
<keyword evidence="1" id="KW-1133">Transmembrane helix</keyword>
<evidence type="ECO:0000313" key="3">
    <source>
        <dbReference type="Proteomes" id="UP000297245"/>
    </source>
</evidence>
<evidence type="ECO:0000256" key="1">
    <source>
        <dbReference type="SAM" id="Phobius"/>
    </source>
</evidence>
<keyword evidence="1" id="KW-0812">Transmembrane</keyword>
<protein>
    <submittedName>
        <fullName evidence="2">Uncharacterized protein</fullName>
    </submittedName>
</protein>
<proteinExistence type="predicted"/>
<keyword evidence="1" id="KW-0472">Membrane</keyword>
<dbReference type="Proteomes" id="UP000297245">
    <property type="component" value="Unassembled WGS sequence"/>
</dbReference>
<feature type="transmembrane region" description="Helical" evidence="1">
    <location>
        <begin position="14"/>
        <end position="36"/>
    </location>
</feature>
<organism evidence="2 3">
    <name type="scientific">Dendrothele bispora (strain CBS 962.96)</name>
    <dbReference type="NCBI Taxonomy" id="1314807"/>
    <lineage>
        <taxon>Eukaryota</taxon>
        <taxon>Fungi</taxon>
        <taxon>Dikarya</taxon>
        <taxon>Basidiomycota</taxon>
        <taxon>Agaricomycotina</taxon>
        <taxon>Agaricomycetes</taxon>
        <taxon>Agaricomycetidae</taxon>
        <taxon>Agaricales</taxon>
        <taxon>Agaricales incertae sedis</taxon>
        <taxon>Dendrothele</taxon>
    </lineage>
</organism>
<keyword evidence="3" id="KW-1185">Reference proteome</keyword>
<evidence type="ECO:0000313" key="2">
    <source>
        <dbReference type="EMBL" id="THU98286.1"/>
    </source>
</evidence>
<dbReference type="OrthoDB" id="2535105at2759"/>
<gene>
    <name evidence="2" type="ORF">K435DRAFT_33401</name>
</gene>
<sequence>MSSGTDLPEFVHPLFYGIIIASVLFGTSIVQIWIYINTNRDKWFLRCLVAMLFCLDLAHTCLTAHILHYYFVISDR</sequence>